<dbReference type="EMBL" id="FCNW02000006">
    <property type="protein sequence ID" value="SAL30728.1"/>
    <property type="molecule type" value="Genomic_DNA"/>
</dbReference>
<dbReference type="AlphaFoldDB" id="A0A158GF23"/>
<dbReference type="Proteomes" id="UP000054977">
    <property type="component" value="Unassembled WGS sequence"/>
</dbReference>
<accession>A0A158GF23</accession>
<keyword evidence="2" id="KW-1185">Reference proteome</keyword>
<name>A0A158GF23_9BURK</name>
<protein>
    <submittedName>
        <fullName evidence="1">Uncharacterized protein</fullName>
    </submittedName>
</protein>
<sequence>MCFNKFATFLCVRKMPTARWRLTRSCNQHHFRRAKKNRSTWLRCLFLPPLSQKSADERLLHNVMPRMIVAAFLEAHFIEQLARVAQHVRAAAEHYAVVFL</sequence>
<proteinExistence type="predicted"/>
<reference evidence="1" key="1">
    <citation type="submission" date="2016-01" db="EMBL/GenBank/DDBJ databases">
        <authorList>
            <person name="Peeters C."/>
        </authorList>
    </citation>
    <scope>NUCLEOTIDE SEQUENCE [LARGE SCALE GENOMIC DNA]</scope>
    <source>
        <strain evidence="1">LMG 22934</strain>
    </source>
</reference>
<dbReference type="STRING" id="326474.AWB65_01939"/>
<evidence type="ECO:0000313" key="1">
    <source>
        <dbReference type="EMBL" id="SAL30728.1"/>
    </source>
</evidence>
<evidence type="ECO:0000313" key="2">
    <source>
        <dbReference type="Proteomes" id="UP000054977"/>
    </source>
</evidence>
<comment type="caution">
    <text evidence="1">The sequence shown here is derived from an EMBL/GenBank/DDBJ whole genome shotgun (WGS) entry which is preliminary data.</text>
</comment>
<organism evidence="1 2">
    <name type="scientific">Caballeronia humi</name>
    <dbReference type="NCBI Taxonomy" id="326474"/>
    <lineage>
        <taxon>Bacteria</taxon>
        <taxon>Pseudomonadati</taxon>
        <taxon>Pseudomonadota</taxon>
        <taxon>Betaproteobacteria</taxon>
        <taxon>Burkholderiales</taxon>
        <taxon>Burkholderiaceae</taxon>
        <taxon>Caballeronia</taxon>
    </lineage>
</organism>
<gene>
    <name evidence="1" type="ORF">AWB65_01939</name>
</gene>